<gene>
    <name evidence="4" type="ORF">QPX54_02395</name>
</gene>
<evidence type="ECO:0000256" key="1">
    <source>
        <dbReference type="SAM" id="MobiDB-lite"/>
    </source>
</evidence>
<comment type="caution">
    <text evidence="4">The sequence shown here is derived from an EMBL/GenBank/DDBJ whole genome shotgun (WGS) entry which is preliminary data.</text>
</comment>
<dbReference type="Proteomes" id="UP001226160">
    <property type="component" value="Unassembled WGS sequence"/>
</dbReference>
<evidence type="ECO:0000313" key="5">
    <source>
        <dbReference type="Proteomes" id="UP001226160"/>
    </source>
</evidence>
<dbReference type="EMBL" id="JASNVP010000002">
    <property type="protein sequence ID" value="MDK4325365.1"/>
    <property type="molecule type" value="Genomic_DNA"/>
</dbReference>
<organism evidence="4 5">
    <name type="scientific">Corynebacterium propinquum</name>
    <dbReference type="NCBI Taxonomy" id="43769"/>
    <lineage>
        <taxon>Bacteria</taxon>
        <taxon>Bacillati</taxon>
        <taxon>Actinomycetota</taxon>
        <taxon>Actinomycetes</taxon>
        <taxon>Mycobacteriales</taxon>
        <taxon>Corynebacteriaceae</taxon>
        <taxon>Corynebacterium</taxon>
    </lineage>
</organism>
<name>A0AAP4BS34_9CORY</name>
<feature type="signal peptide" evidence="2">
    <location>
        <begin position="1"/>
        <end position="33"/>
    </location>
</feature>
<feature type="chain" id="PRO_5042912509" evidence="2">
    <location>
        <begin position="34"/>
        <end position="569"/>
    </location>
</feature>
<dbReference type="RefSeq" id="WP_284589491.1">
    <property type="nucleotide sequence ID" value="NZ_JASNVP010000002.1"/>
</dbReference>
<dbReference type="GO" id="GO:1904680">
    <property type="term" value="F:peptide transmembrane transporter activity"/>
    <property type="evidence" value="ECO:0007669"/>
    <property type="project" value="TreeGrafter"/>
</dbReference>
<reference evidence="4" key="1">
    <citation type="submission" date="2023-05" db="EMBL/GenBank/DDBJ databases">
        <title>Metabolic capabilities are highly conserved among human nasal-associated Corynebacterium species in pangenomic analyses.</title>
        <authorList>
            <person name="Tran T.H."/>
            <person name="Roberts A.Q."/>
            <person name="Escapa I.F."/>
            <person name="Gao W."/>
            <person name="Conlan S."/>
            <person name="Kong H."/>
            <person name="Segre J.A."/>
            <person name="Kelly M.S."/>
            <person name="Lemon K.P."/>
        </authorList>
    </citation>
    <scope>NUCLEOTIDE SEQUENCE</scope>
    <source>
        <strain evidence="4">KPL2654</strain>
    </source>
</reference>
<keyword evidence="2" id="KW-0732">Signal</keyword>
<dbReference type="GO" id="GO:0015833">
    <property type="term" value="P:peptide transport"/>
    <property type="evidence" value="ECO:0007669"/>
    <property type="project" value="TreeGrafter"/>
</dbReference>
<dbReference type="AlphaFoldDB" id="A0AAP4BS34"/>
<dbReference type="Gene3D" id="3.40.190.10">
    <property type="entry name" value="Periplasmic binding protein-like II"/>
    <property type="match status" value="1"/>
</dbReference>
<dbReference type="PROSITE" id="PS51257">
    <property type="entry name" value="PROKAR_LIPOPROTEIN"/>
    <property type="match status" value="1"/>
</dbReference>
<feature type="region of interest" description="Disordered" evidence="1">
    <location>
        <begin position="463"/>
        <end position="488"/>
    </location>
</feature>
<feature type="domain" description="Solute-binding protein family 5" evidence="3">
    <location>
        <begin position="120"/>
        <end position="444"/>
    </location>
</feature>
<dbReference type="InterPro" id="IPR000914">
    <property type="entry name" value="SBP_5_dom"/>
</dbReference>
<dbReference type="SUPFAM" id="SSF53850">
    <property type="entry name" value="Periplasmic binding protein-like II"/>
    <property type="match status" value="1"/>
</dbReference>
<evidence type="ECO:0000313" key="4">
    <source>
        <dbReference type="EMBL" id="MDK4325365.1"/>
    </source>
</evidence>
<dbReference type="Gene3D" id="3.10.105.10">
    <property type="entry name" value="Dipeptide-binding Protein, Domain 3"/>
    <property type="match status" value="1"/>
</dbReference>
<accession>A0AAP4BS34</accession>
<evidence type="ECO:0000256" key="2">
    <source>
        <dbReference type="SAM" id="SignalP"/>
    </source>
</evidence>
<dbReference type="Pfam" id="PF00496">
    <property type="entry name" value="SBP_bac_5"/>
    <property type="match status" value="1"/>
</dbReference>
<dbReference type="PANTHER" id="PTHR30290">
    <property type="entry name" value="PERIPLASMIC BINDING COMPONENT OF ABC TRANSPORTER"/>
    <property type="match status" value="1"/>
</dbReference>
<proteinExistence type="predicted"/>
<protein>
    <submittedName>
        <fullName evidence="4">ABC transporter substrate-binding protein</fullName>
    </submittedName>
</protein>
<sequence length="569" mass="61597">MRHRRRANRLSRIRRLGACAASLSLAGVLVACADEPAPEAEEHSGWISTVADGQQELNYQSSSPLTTTNAGSITGSSTAAQQLSARLYPGVYVPGPHGQLIQNSDLISVRFLPDIKPQVIYTISEDAQYSDGAPITCTDFLLAYTAGVMPELFSSQLPLMQHVDEFECQPGAARFSVKFKEGAGKRWRELFSPGTVLPAHAIASRAGMSLTELHQALEDRDVEKLSEPARIWSEAFALDNFDPLLQVSAGPFLLDHVSDEGAAILARNEAYYGDDARLASLAVWPARADSGKLLEQDSLDIADISQVNPEWLDRNAAGANFTIQPQVGELTDALLLSETGIFAEPGSRQAFAACIDQGAVAETSSRVSGVEVGPVLWQSIEHEDPVRHHLRDISEPHAGVDIAKARELEERTIRVGYRGQDKRLAAMVETIAQRCREAGIEVVDAAQAETTAQDLYIDDANTVGDGSVAEDSAEESIKQSGGDQPGEKRKIDAYLGAVYPPNLDARAAVHISGIDALRRAESAMWEEVSMIPLAAQPRVFVINRDVTSAVPYTGESAIGWNMDRWQKTG</sequence>
<dbReference type="InterPro" id="IPR039424">
    <property type="entry name" value="SBP_5"/>
</dbReference>
<evidence type="ECO:0000259" key="3">
    <source>
        <dbReference type="Pfam" id="PF00496"/>
    </source>
</evidence>
<dbReference type="PANTHER" id="PTHR30290:SF65">
    <property type="entry name" value="MONOACYL PHOSPHATIDYLINOSITOL TETRAMANNOSIDE-BINDING PROTEIN LPQW-RELATED"/>
    <property type="match status" value="1"/>
</dbReference>